<dbReference type="Pfam" id="PF06243">
    <property type="entry name" value="PaaB"/>
    <property type="match status" value="1"/>
</dbReference>
<dbReference type="NCBIfam" id="TIGR02157">
    <property type="entry name" value="PA_CoA_Oxy2"/>
    <property type="match status" value="1"/>
</dbReference>
<accession>A0A170PRD2</accession>
<dbReference type="InterPro" id="IPR009359">
    <property type="entry name" value="PaaB"/>
</dbReference>
<protein>
    <submittedName>
        <fullName evidence="1">Phenylacetate-CoA oxygenase, PaaH subunit</fullName>
    </submittedName>
</protein>
<reference evidence="1" key="1">
    <citation type="submission" date="2015-10" db="EMBL/GenBank/DDBJ databases">
        <authorList>
            <person name="Gilbert D.G."/>
        </authorList>
    </citation>
    <scope>NUCLEOTIDE SEQUENCE</scope>
</reference>
<proteinExistence type="predicted"/>
<dbReference type="AlphaFoldDB" id="A0A170PRD2"/>
<evidence type="ECO:0000313" key="1">
    <source>
        <dbReference type="EMBL" id="CUS52380.1"/>
    </source>
</evidence>
<dbReference type="EMBL" id="CZRL01000082">
    <property type="protein sequence ID" value="CUS52380.1"/>
    <property type="molecule type" value="Genomic_DNA"/>
</dbReference>
<gene>
    <name evidence="1" type="ORF">MGWOODY_XGa2547</name>
</gene>
<organism evidence="1">
    <name type="scientific">hydrothermal vent metagenome</name>
    <dbReference type="NCBI Taxonomy" id="652676"/>
    <lineage>
        <taxon>unclassified sequences</taxon>
        <taxon>metagenomes</taxon>
        <taxon>ecological metagenomes</taxon>
    </lineage>
</organism>
<dbReference type="PIRSF" id="PIRSF030200">
    <property type="entry name" value="PaaB"/>
    <property type="match status" value="1"/>
</dbReference>
<dbReference type="InterPro" id="IPR038693">
    <property type="entry name" value="PaaB_sf"/>
</dbReference>
<dbReference type="Gene3D" id="3.10.20.520">
    <property type="entry name" value="Phenylacetic acid degradation B"/>
    <property type="match status" value="1"/>
</dbReference>
<sequence length="97" mass="11062">MTNAPDQWPLWEVFVRTKRGLNHQHTGSLYAADAKMALENARDLYTRRQEGVSIWTVPATEITASSPEDEGPFFEPAEDKVYRHPTFYPVPDGVENL</sequence>
<name>A0A170PRD2_9ZZZZ</name>